<dbReference type="SUPFAM" id="SSF56300">
    <property type="entry name" value="Metallo-dependent phosphatases"/>
    <property type="match status" value="1"/>
</dbReference>
<comment type="caution">
    <text evidence="3">The sequence shown here is derived from an EMBL/GenBank/DDBJ whole genome shotgun (WGS) entry which is preliminary data.</text>
</comment>
<reference evidence="3" key="2">
    <citation type="submission" date="2023-05" db="EMBL/GenBank/DDBJ databases">
        <authorList>
            <consortium name="Lawrence Berkeley National Laboratory"/>
            <person name="Steindorff A."/>
            <person name="Hensen N."/>
            <person name="Bonometti L."/>
            <person name="Westerberg I."/>
            <person name="Brannstrom I.O."/>
            <person name="Guillou S."/>
            <person name="Cros-Aarteil S."/>
            <person name="Calhoun S."/>
            <person name="Haridas S."/>
            <person name="Kuo A."/>
            <person name="Mondo S."/>
            <person name="Pangilinan J."/>
            <person name="Riley R."/>
            <person name="Labutti K."/>
            <person name="Andreopoulos B."/>
            <person name="Lipzen A."/>
            <person name="Chen C."/>
            <person name="Yanf M."/>
            <person name="Daum C."/>
            <person name="Ng V."/>
            <person name="Clum A."/>
            <person name="Ohm R."/>
            <person name="Martin F."/>
            <person name="Silar P."/>
            <person name="Natvig D."/>
            <person name="Lalanne C."/>
            <person name="Gautier V."/>
            <person name="Ament-Velasquez S.L."/>
            <person name="Kruys A."/>
            <person name="Hutchinson M.I."/>
            <person name="Powell A.J."/>
            <person name="Barry K."/>
            <person name="Miller A.N."/>
            <person name="Grigoriev I.V."/>
            <person name="Debuchy R."/>
            <person name="Gladieux P."/>
            <person name="Thoren M.H."/>
            <person name="Johannesson H."/>
        </authorList>
    </citation>
    <scope>NUCLEOTIDE SEQUENCE</scope>
    <source>
        <strain evidence="3">CBS 892.96</strain>
    </source>
</reference>
<dbReference type="AlphaFoldDB" id="A0AAN7ABV1"/>
<name>A0AAN7ABV1_9PEZI</name>
<dbReference type="GO" id="GO:0016787">
    <property type="term" value="F:hydrolase activity"/>
    <property type="evidence" value="ECO:0007669"/>
    <property type="project" value="InterPro"/>
</dbReference>
<evidence type="ECO:0000259" key="2">
    <source>
        <dbReference type="Pfam" id="PF00149"/>
    </source>
</evidence>
<evidence type="ECO:0000256" key="1">
    <source>
        <dbReference type="SAM" id="MobiDB-lite"/>
    </source>
</evidence>
<sequence length="406" mass="44123">MASSSSTSGQTRRTRIVCISDTHNSTIKLPKGDVLIHAGDLTNQGSYSELYKAIQWLEKADFEAKIVIAGNHDITLDSSFYQEHGPTFHNKNPQDTTECLELLTSSPTITYLCHGSTKIRLTDPKGPRTEFSVFGSPYSPRNGLWAFAYDGKAVDLNPSAAQASTDHGSQELTAASLWSEIPLDTDILVTHTPPRGNCDVTLGCPFLKKRLSKVRPRLHVCGHVHPGRGVERVRWEPGSAGHDVDEYLEASVEYWEDPNPDIRSAKLSLVDLTARGDNRAVVFCSSAPSTAGMSGGIPSDGQLLAPYVSCTPLSLQDSERRIVAGPTRLDGQCRLVRPGSGVASGPATLDDIQLPTSKSQESNTSRRGRCETCIVNCAIVATNWPHTGGRRYNKPIVVDFDLPVWA</sequence>
<dbReference type="InterPro" id="IPR051693">
    <property type="entry name" value="UPF0046_metallophosphoest"/>
</dbReference>
<dbReference type="Proteomes" id="UP001302321">
    <property type="component" value="Unassembled WGS sequence"/>
</dbReference>
<dbReference type="CDD" id="cd07379">
    <property type="entry name" value="MPP_239FB"/>
    <property type="match status" value="1"/>
</dbReference>
<dbReference type="Gene3D" id="3.60.21.10">
    <property type="match status" value="1"/>
</dbReference>
<dbReference type="PANTHER" id="PTHR12905:SF16">
    <property type="entry name" value="SER_THR PROTEIN PHOSPHATASE FAMILY PROTEIN (AFU_ORTHOLOGUE AFUA_1G06000)"/>
    <property type="match status" value="1"/>
</dbReference>
<evidence type="ECO:0000313" key="4">
    <source>
        <dbReference type="Proteomes" id="UP001302321"/>
    </source>
</evidence>
<feature type="region of interest" description="Disordered" evidence="1">
    <location>
        <begin position="339"/>
        <end position="365"/>
    </location>
</feature>
<evidence type="ECO:0000313" key="3">
    <source>
        <dbReference type="EMBL" id="KAK4181493.1"/>
    </source>
</evidence>
<keyword evidence="4" id="KW-1185">Reference proteome</keyword>
<dbReference type="InterPro" id="IPR004843">
    <property type="entry name" value="Calcineurin-like_PHP"/>
</dbReference>
<accession>A0AAN7ABV1</accession>
<gene>
    <name evidence="3" type="ORF">QBC36DRAFT_285606</name>
</gene>
<feature type="domain" description="Calcineurin-like phosphoesterase" evidence="2">
    <location>
        <begin position="15"/>
        <end position="226"/>
    </location>
</feature>
<dbReference type="InterPro" id="IPR029052">
    <property type="entry name" value="Metallo-depent_PP-like"/>
</dbReference>
<dbReference type="Pfam" id="PF00149">
    <property type="entry name" value="Metallophos"/>
    <property type="match status" value="1"/>
</dbReference>
<dbReference type="PANTHER" id="PTHR12905">
    <property type="entry name" value="METALLOPHOSPHOESTERASE"/>
    <property type="match status" value="1"/>
</dbReference>
<organism evidence="3 4">
    <name type="scientific">Triangularia setosa</name>
    <dbReference type="NCBI Taxonomy" id="2587417"/>
    <lineage>
        <taxon>Eukaryota</taxon>
        <taxon>Fungi</taxon>
        <taxon>Dikarya</taxon>
        <taxon>Ascomycota</taxon>
        <taxon>Pezizomycotina</taxon>
        <taxon>Sordariomycetes</taxon>
        <taxon>Sordariomycetidae</taxon>
        <taxon>Sordariales</taxon>
        <taxon>Podosporaceae</taxon>
        <taxon>Triangularia</taxon>
    </lineage>
</organism>
<proteinExistence type="predicted"/>
<protein>
    <submittedName>
        <fullName evidence="3">Metallo-dependent phosphatase-like protein</fullName>
    </submittedName>
</protein>
<feature type="compositionally biased region" description="Polar residues" evidence="1">
    <location>
        <begin position="354"/>
        <end position="365"/>
    </location>
</feature>
<dbReference type="EMBL" id="MU866086">
    <property type="protein sequence ID" value="KAK4181493.1"/>
    <property type="molecule type" value="Genomic_DNA"/>
</dbReference>
<reference evidence="3" key="1">
    <citation type="journal article" date="2023" name="Mol. Phylogenet. Evol.">
        <title>Genome-scale phylogeny and comparative genomics of the fungal order Sordariales.</title>
        <authorList>
            <person name="Hensen N."/>
            <person name="Bonometti L."/>
            <person name="Westerberg I."/>
            <person name="Brannstrom I.O."/>
            <person name="Guillou S."/>
            <person name="Cros-Aarteil S."/>
            <person name="Calhoun S."/>
            <person name="Haridas S."/>
            <person name="Kuo A."/>
            <person name="Mondo S."/>
            <person name="Pangilinan J."/>
            <person name="Riley R."/>
            <person name="LaButti K."/>
            <person name="Andreopoulos B."/>
            <person name="Lipzen A."/>
            <person name="Chen C."/>
            <person name="Yan M."/>
            <person name="Daum C."/>
            <person name="Ng V."/>
            <person name="Clum A."/>
            <person name="Steindorff A."/>
            <person name="Ohm R.A."/>
            <person name="Martin F."/>
            <person name="Silar P."/>
            <person name="Natvig D.O."/>
            <person name="Lalanne C."/>
            <person name="Gautier V."/>
            <person name="Ament-Velasquez S.L."/>
            <person name="Kruys A."/>
            <person name="Hutchinson M.I."/>
            <person name="Powell A.J."/>
            <person name="Barry K."/>
            <person name="Miller A.N."/>
            <person name="Grigoriev I.V."/>
            <person name="Debuchy R."/>
            <person name="Gladieux P."/>
            <person name="Hiltunen Thoren M."/>
            <person name="Johannesson H."/>
        </authorList>
    </citation>
    <scope>NUCLEOTIDE SEQUENCE</scope>
    <source>
        <strain evidence="3">CBS 892.96</strain>
    </source>
</reference>